<dbReference type="CDD" id="cd09274">
    <property type="entry name" value="RNase_HI_RT_Ty3"/>
    <property type="match status" value="1"/>
</dbReference>
<dbReference type="CDD" id="cd01647">
    <property type="entry name" value="RT_LTR"/>
    <property type="match status" value="1"/>
</dbReference>
<evidence type="ECO:0000256" key="1">
    <source>
        <dbReference type="ARBA" id="ARBA00022679"/>
    </source>
</evidence>
<keyword evidence="4" id="KW-0255">Endonuclease</keyword>
<keyword evidence="9" id="KW-1185">Reference proteome</keyword>
<dbReference type="InterPro" id="IPR043128">
    <property type="entry name" value="Rev_trsase/Diguanyl_cyclase"/>
</dbReference>
<evidence type="ECO:0000256" key="4">
    <source>
        <dbReference type="ARBA" id="ARBA00022759"/>
    </source>
</evidence>
<dbReference type="GO" id="GO:0004519">
    <property type="term" value="F:endonuclease activity"/>
    <property type="evidence" value="ECO:0007669"/>
    <property type="project" value="UniProtKB-KW"/>
</dbReference>
<proteinExistence type="predicted"/>
<evidence type="ECO:0000256" key="5">
    <source>
        <dbReference type="ARBA" id="ARBA00022801"/>
    </source>
</evidence>
<feature type="domain" description="Reverse transcriptase RNase H-like" evidence="7">
    <location>
        <begin position="184"/>
        <end position="247"/>
    </location>
</feature>
<dbReference type="PANTHER" id="PTHR37984:SF5">
    <property type="entry name" value="PROTEIN NYNRIN-LIKE"/>
    <property type="match status" value="1"/>
</dbReference>
<evidence type="ECO:0000256" key="6">
    <source>
        <dbReference type="ARBA" id="ARBA00022918"/>
    </source>
</evidence>
<dbReference type="PANTHER" id="PTHR37984">
    <property type="entry name" value="PROTEIN CBG26694"/>
    <property type="match status" value="1"/>
</dbReference>
<keyword evidence="6" id="KW-0695">RNA-directed DNA polymerase</keyword>
<dbReference type="InterPro" id="IPR043502">
    <property type="entry name" value="DNA/RNA_pol_sf"/>
</dbReference>
<reference evidence="8" key="1">
    <citation type="submission" date="2020-04" db="EMBL/GenBank/DDBJ databases">
        <authorList>
            <person name="Alioto T."/>
            <person name="Alioto T."/>
            <person name="Gomez Garrido J."/>
        </authorList>
    </citation>
    <scope>NUCLEOTIDE SEQUENCE</scope>
    <source>
        <strain evidence="8">A484AB</strain>
    </source>
</reference>
<evidence type="ECO:0000313" key="9">
    <source>
        <dbReference type="Proteomes" id="UP001152795"/>
    </source>
</evidence>
<dbReference type="InterPro" id="IPR041373">
    <property type="entry name" value="RT_RNaseH"/>
</dbReference>
<dbReference type="Pfam" id="PF17917">
    <property type="entry name" value="RT_RNaseH"/>
    <property type="match status" value="1"/>
</dbReference>
<protein>
    <recommendedName>
        <fullName evidence="7">Reverse transcriptase RNase H-like domain-containing protein</fullName>
    </recommendedName>
</protein>
<keyword evidence="2" id="KW-0548">Nucleotidyltransferase</keyword>
<organism evidence="8 9">
    <name type="scientific">Paramuricea clavata</name>
    <name type="common">Red gorgonian</name>
    <name type="synonym">Violescent sea-whip</name>
    <dbReference type="NCBI Taxonomy" id="317549"/>
    <lineage>
        <taxon>Eukaryota</taxon>
        <taxon>Metazoa</taxon>
        <taxon>Cnidaria</taxon>
        <taxon>Anthozoa</taxon>
        <taxon>Octocorallia</taxon>
        <taxon>Malacalcyonacea</taxon>
        <taxon>Plexauridae</taxon>
        <taxon>Paramuricea</taxon>
    </lineage>
</organism>
<name>A0A6S7GP05_PARCT</name>
<dbReference type="FunFam" id="3.30.70.270:FF:000063">
    <property type="entry name" value="Zinc knuckle domaincontaining protein"/>
    <property type="match status" value="1"/>
</dbReference>
<dbReference type="EMBL" id="CACRXK020002256">
    <property type="protein sequence ID" value="CAB3993403.1"/>
    <property type="molecule type" value="Genomic_DNA"/>
</dbReference>
<dbReference type="OrthoDB" id="10055277at2759"/>
<keyword evidence="1" id="KW-0808">Transferase</keyword>
<evidence type="ECO:0000256" key="3">
    <source>
        <dbReference type="ARBA" id="ARBA00022722"/>
    </source>
</evidence>
<dbReference type="Proteomes" id="UP001152795">
    <property type="component" value="Unassembled WGS sequence"/>
</dbReference>
<evidence type="ECO:0000259" key="7">
    <source>
        <dbReference type="Pfam" id="PF17917"/>
    </source>
</evidence>
<dbReference type="Gene3D" id="3.10.10.10">
    <property type="entry name" value="HIV Type 1 Reverse Transcriptase, subunit A, domain 1"/>
    <property type="match status" value="1"/>
</dbReference>
<sequence length="312" mass="35832">MRAVNKAIQRERHITPTIDDVIAYLNDAKVFPKLDLNQGYHQLELSEESRYVTTFSTHVGLRRYQRLNFGVTSAAEIFQNTIRETLEGLNGCITSSISPDPRKVEAIRNSQPPSNPNEVRSFLGMANFCARFIPNLATLAKPLRDLTKQHVKWKWTSTKNMLWTVSNPSHKIEVLLDASPVGLETRYSQIEREALAIVWSCHKFHLYLYGTQLSVITDHKPLERLFNDPQSKPPARIERWLLKVQPYRFNVQYQPGSDNPADFIFRHPLPSSPTSREERCAEEYVNFVSMHAVPKALTLQEIKEATKSDTTL</sequence>
<gene>
    <name evidence="8" type="ORF">PACLA_8A027882</name>
</gene>
<dbReference type="GO" id="GO:0016787">
    <property type="term" value="F:hydrolase activity"/>
    <property type="evidence" value="ECO:0007669"/>
    <property type="project" value="UniProtKB-KW"/>
</dbReference>
<dbReference type="Gene3D" id="3.30.70.270">
    <property type="match status" value="2"/>
</dbReference>
<accession>A0A6S7GP05</accession>
<evidence type="ECO:0000313" key="8">
    <source>
        <dbReference type="EMBL" id="CAB3993403.1"/>
    </source>
</evidence>
<dbReference type="InterPro" id="IPR050951">
    <property type="entry name" value="Retrovirus_Pol_polyprotein"/>
</dbReference>
<dbReference type="GO" id="GO:0003964">
    <property type="term" value="F:RNA-directed DNA polymerase activity"/>
    <property type="evidence" value="ECO:0007669"/>
    <property type="project" value="UniProtKB-KW"/>
</dbReference>
<keyword evidence="3" id="KW-0540">Nuclease</keyword>
<dbReference type="SUPFAM" id="SSF56672">
    <property type="entry name" value="DNA/RNA polymerases"/>
    <property type="match status" value="1"/>
</dbReference>
<dbReference type="AlphaFoldDB" id="A0A6S7GP05"/>
<evidence type="ECO:0000256" key="2">
    <source>
        <dbReference type="ARBA" id="ARBA00022695"/>
    </source>
</evidence>
<comment type="caution">
    <text evidence="8">The sequence shown here is derived from an EMBL/GenBank/DDBJ whole genome shotgun (WGS) entry which is preliminary data.</text>
</comment>
<keyword evidence="5" id="KW-0378">Hydrolase</keyword>